<evidence type="ECO:0000256" key="4">
    <source>
        <dbReference type="ARBA" id="ARBA00022691"/>
    </source>
</evidence>
<dbReference type="InterPro" id="IPR010233">
    <property type="entry name" value="UbiG_MeTrfase"/>
</dbReference>
<dbReference type="SUPFAM" id="SSF53335">
    <property type="entry name" value="S-adenosyl-L-methionine-dependent methyltransferases"/>
    <property type="match status" value="1"/>
</dbReference>
<dbReference type="GO" id="GO:0032259">
    <property type="term" value="P:methylation"/>
    <property type="evidence" value="ECO:0007669"/>
    <property type="project" value="UniProtKB-KW"/>
</dbReference>
<reference evidence="6" key="1">
    <citation type="submission" date="2021-12" db="EMBL/GenBank/DDBJ databases">
        <authorList>
            <person name="King R."/>
        </authorList>
    </citation>
    <scope>NUCLEOTIDE SEQUENCE</scope>
</reference>
<keyword evidence="7" id="KW-1185">Reference proteome</keyword>
<evidence type="ECO:0000256" key="3">
    <source>
        <dbReference type="ARBA" id="ARBA00022688"/>
    </source>
</evidence>
<dbReference type="Gene3D" id="3.40.50.150">
    <property type="entry name" value="Vaccinia Virus protein VP39"/>
    <property type="match status" value="1"/>
</dbReference>
<evidence type="ECO:0000313" key="6">
    <source>
        <dbReference type="EMBL" id="CAH0558044.1"/>
    </source>
</evidence>
<protein>
    <recommendedName>
        <fullName evidence="5">Methyltransferase type 12 domain-containing protein</fullName>
    </recommendedName>
</protein>
<feature type="domain" description="Methyltransferase type 12" evidence="5">
    <location>
        <begin position="62"/>
        <end position="157"/>
    </location>
</feature>
<evidence type="ECO:0000256" key="1">
    <source>
        <dbReference type="ARBA" id="ARBA00022603"/>
    </source>
</evidence>
<dbReference type="GO" id="GO:0061542">
    <property type="term" value="F:3-demethylubiquinol 3-O-methyltransferase activity"/>
    <property type="evidence" value="ECO:0007669"/>
    <property type="project" value="InterPro"/>
</dbReference>
<keyword evidence="3" id="KW-0831">Ubiquinone biosynthesis</keyword>
<dbReference type="CDD" id="cd02440">
    <property type="entry name" value="AdoMet_MTases"/>
    <property type="match status" value="1"/>
</dbReference>
<dbReference type="GO" id="GO:0005739">
    <property type="term" value="C:mitochondrion"/>
    <property type="evidence" value="ECO:0007669"/>
    <property type="project" value="TreeGrafter"/>
</dbReference>
<dbReference type="AlphaFoldDB" id="A0A9P0B9U3"/>
<dbReference type="EMBL" id="OV121136">
    <property type="protein sequence ID" value="CAH0558044.1"/>
    <property type="molecule type" value="Genomic_DNA"/>
</dbReference>
<keyword evidence="1" id="KW-0489">Methyltransferase</keyword>
<accession>A0A9P0B9U3</accession>
<sequence length="242" mass="26879">MSLNQLPKGANQLVIDWWNTSGPIGLLHKMNTVRVPFVKDGMVNAGILTADDSCQTEIVNVLDVGCGAGILAEAIVKLSSRIKLTGVDYSAKRIKRAQTHAHLQGLDIAYVTSKIEDYASRHAGQYDVIVASEVIEHVTKKDEFLTACLKCLKPNGSIFMTTISKTMLANFVAIFMYENLGLIPKGMHEIENCITPADLMNMLKSFNCDTKNTQGYFYNLFTGRWNTTTNTDMFYCLHAIKN</sequence>
<gene>
    <name evidence="6" type="ORF">MELIAE_LOCUS8605</name>
</gene>
<dbReference type="Pfam" id="PF08242">
    <property type="entry name" value="Methyltransf_12"/>
    <property type="match status" value="1"/>
</dbReference>
<keyword evidence="4" id="KW-0949">S-adenosyl-L-methionine</keyword>
<dbReference type="Proteomes" id="UP001154078">
    <property type="component" value="Chromosome 5"/>
</dbReference>
<organism evidence="6 7">
    <name type="scientific">Brassicogethes aeneus</name>
    <name type="common">Rape pollen beetle</name>
    <name type="synonym">Meligethes aeneus</name>
    <dbReference type="NCBI Taxonomy" id="1431903"/>
    <lineage>
        <taxon>Eukaryota</taxon>
        <taxon>Metazoa</taxon>
        <taxon>Ecdysozoa</taxon>
        <taxon>Arthropoda</taxon>
        <taxon>Hexapoda</taxon>
        <taxon>Insecta</taxon>
        <taxon>Pterygota</taxon>
        <taxon>Neoptera</taxon>
        <taxon>Endopterygota</taxon>
        <taxon>Coleoptera</taxon>
        <taxon>Polyphaga</taxon>
        <taxon>Cucujiformia</taxon>
        <taxon>Nitidulidae</taxon>
        <taxon>Meligethinae</taxon>
        <taxon>Brassicogethes</taxon>
    </lineage>
</organism>
<dbReference type="PANTHER" id="PTHR43464:SF19">
    <property type="entry name" value="UBIQUINONE BIOSYNTHESIS O-METHYLTRANSFERASE, MITOCHONDRIAL"/>
    <property type="match status" value="1"/>
</dbReference>
<dbReference type="NCBIfam" id="TIGR01983">
    <property type="entry name" value="UbiG"/>
    <property type="match status" value="1"/>
</dbReference>
<evidence type="ECO:0000259" key="5">
    <source>
        <dbReference type="Pfam" id="PF08242"/>
    </source>
</evidence>
<name>A0A9P0B9U3_BRAAE</name>
<dbReference type="InterPro" id="IPR013217">
    <property type="entry name" value="Methyltransf_12"/>
</dbReference>
<evidence type="ECO:0000256" key="2">
    <source>
        <dbReference type="ARBA" id="ARBA00022679"/>
    </source>
</evidence>
<dbReference type="GO" id="GO:0010420">
    <property type="term" value="F:polyprenyldihydroxybenzoate methyltransferase activity"/>
    <property type="evidence" value="ECO:0007669"/>
    <property type="project" value="InterPro"/>
</dbReference>
<proteinExistence type="predicted"/>
<dbReference type="PANTHER" id="PTHR43464">
    <property type="entry name" value="METHYLTRANSFERASE"/>
    <property type="match status" value="1"/>
</dbReference>
<evidence type="ECO:0000313" key="7">
    <source>
        <dbReference type="Proteomes" id="UP001154078"/>
    </source>
</evidence>
<keyword evidence="2" id="KW-0808">Transferase</keyword>
<dbReference type="InterPro" id="IPR029063">
    <property type="entry name" value="SAM-dependent_MTases_sf"/>
</dbReference>